<organism evidence="2 3">
    <name type="scientific">Saxophila tyrrhenica</name>
    <dbReference type="NCBI Taxonomy" id="1690608"/>
    <lineage>
        <taxon>Eukaryota</taxon>
        <taxon>Fungi</taxon>
        <taxon>Dikarya</taxon>
        <taxon>Ascomycota</taxon>
        <taxon>Pezizomycotina</taxon>
        <taxon>Dothideomycetes</taxon>
        <taxon>Dothideomycetidae</taxon>
        <taxon>Mycosphaerellales</taxon>
        <taxon>Extremaceae</taxon>
        <taxon>Saxophila</taxon>
    </lineage>
</organism>
<dbReference type="InterPro" id="IPR001303">
    <property type="entry name" value="Aldolase_II/adducin_N"/>
</dbReference>
<dbReference type="GO" id="GO:0005856">
    <property type="term" value="C:cytoskeleton"/>
    <property type="evidence" value="ECO:0007669"/>
    <property type="project" value="TreeGrafter"/>
</dbReference>
<evidence type="ECO:0000313" key="2">
    <source>
        <dbReference type="EMBL" id="KAK5172703.1"/>
    </source>
</evidence>
<dbReference type="AlphaFoldDB" id="A0AAV9PJZ5"/>
<evidence type="ECO:0000259" key="1">
    <source>
        <dbReference type="SMART" id="SM01007"/>
    </source>
</evidence>
<comment type="caution">
    <text evidence="2">The sequence shown here is derived from an EMBL/GenBank/DDBJ whole genome shotgun (WGS) entry which is preliminary data.</text>
</comment>
<accession>A0AAV9PJZ5</accession>
<dbReference type="RefSeq" id="XP_064661421.1">
    <property type="nucleotide sequence ID" value="XM_064800082.1"/>
</dbReference>
<dbReference type="Proteomes" id="UP001337655">
    <property type="component" value="Unassembled WGS sequence"/>
</dbReference>
<dbReference type="SUPFAM" id="SSF53639">
    <property type="entry name" value="AraD/HMP-PK domain-like"/>
    <property type="match status" value="1"/>
</dbReference>
<dbReference type="FunFam" id="3.40.225.10:FF:000009">
    <property type="entry name" value="Class II aldolase/adducin N-terminal"/>
    <property type="match status" value="1"/>
</dbReference>
<dbReference type="PANTHER" id="PTHR10672:SF25">
    <property type="entry name" value="MEIOTICALLY UP-REGULATED GENE 14 PROTEIN"/>
    <property type="match status" value="1"/>
</dbReference>
<dbReference type="Gene3D" id="3.40.225.10">
    <property type="entry name" value="Class II aldolase/adducin N-terminal domain"/>
    <property type="match status" value="1"/>
</dbReference>
<name>A0AAV9PJZ5_9PEZI</name>
<dbReference type="InterPro" id="IPR036409">
    <property type="entry name" value="Aldolase_II/adducin_N_sf"/>
</dbReference>
<dbReference type="NCBIfam" id="NF004855">
    <property type="entry name" value="PRK06208.1"/>
    <property type="match status" value="1"/>
</dbReference>
<protein>
    <recommendedName>
        <fullName evidence="1">Class II aldolase/adducin N-terminal domain-containing protein</fullName>
    </recommendedName>
</protein>
<gene>
    <name evidence="2" type="ORF">LTR77_002823</name>
</gene>
<dbReference type="PANTHER" id="PTHR10672">
    <property type="entry name" value="ADDUCIN"/>
    <property type="match status" value="1"/>
</dbReference>
<dbReference type="Pfam" id="PF00596">
    <property type="entry name" value="Aldolase_II"/>
    <property type="match status" value="1"/>
</dbReference>
<dbReference type="GeneID" id="89924170"/>
<evidence type="ECO:0000313" key="3">
    <source>
        <dbReference type="Proteomes" id="UP001337655"/>
    </source>
</evidence>
<feature type="domain" description="Class II aldolase/adducin N-terminal" evidence="1">
    <location>
        <begin position="72"/>
        <end position="255"/>
    </location>
</feature>
<sequence length="325" mass="36105">MAPSAIETVTRPTDQLTGEERYKQLKNSTGEKALDRFTYGAHPISGAQTDTVKQVRIPKFNDPLDERAFRKLHAAACIRWLGANGYNNEGAGGHVTVRDPIKPDHFWINPFCKSFRYMKPDDLCLVNEEGIVQPEGNMHAINPAGFSIHLAVHQARPDVVSAVHCHSIPTKAFSALGCKLEPINQDACRFYEDHAIYDNFGGIVLAHEEGRRLAKALGNKKAVILQNHGILTVSKTVDGATYLFGAMDRCIEAQLQADAAAAGRGTETIKIGHEEAVYTRRVYTDEMEYNMFQSCFEDMVRGSNGELSMLSGGEQNGYDRFPRDW</sequence>
<dbReference type="InterPro" id="IPR051017">
    <property type="entry name" value="Aldolase-II_Adducin_sf"/>
</dbReference>
<dbReference type="EMBL" id="JAVRRT010000004">
    <property type="protein sequence ID" value="KAK5172703.1"/>
    <property type="molecule type" value="Genomic_DNA"/>
</dbReference>
<dbReference type="SMART" id="SM01007">
    <property type="entry name" value="Aldolase_II"/>
    <property type="match status" value="1"/>
</dbReference>
<proteinExistence type="predicted"/>
<keyword evidence="3" id="KW-1185">Reference proteome</keyword>
<dbReference type="GO" id="GO:0051015">
    <property type="term" value="F:actin filament binding"/>
    <property type="evidence" value="ECO:0007669"/>
    <property type="project" value="TreeGrafter"/>
</dbReference>
<reference evidence="2 3" key="1">
    <citation type="submission" date="2023-08" db="EMBL/GenBank/DDBJ databases">
        <title>Black Yeasts Isolated from many extreme environments.</title>
        <authorList>
            <person name="Coleine C."/>
            <person name="Stajich J.E."/>
            <person name="Selbmann L."/>
        </authorList>
    </citation>
    <scope>NUCLEOTIDE SEQUENCE [LARGE SCALE GENOMIC DNA]</scope>
    <source>
        <strain evidence="2 3">CCFEE 5935</strain>
    </source>
</reference>